<dbReference type="AlphaFoldDB" id="H6KZ25"/>
<name>H6KZ25_SAPGL</name>
<dbReference type="EMBL" id="CP002831">
    <property type="protein sequence ID" value="AFC23309.1"/>
    <property type="molecule type" value="Genomic_DNA"/>
</dbReference>
<reference evidence="1 2" key="1">
    <citation type="journal article" date="2012" name="Stand. Genomic Sci.">
        <title>Complete genome sequencing and analysis of Saprospira grandis str. Lewin, a predatory marine bacterium.</title>
        <authorList>
            <person name="Saw J.H."/>
            <person name="Yuryev A."/>
            <person name="Kanbe M."/>
            <person name="Hou S."/>
            <person name="Young A.G."/>
            <person name="Aizawa S."/>
            <person name="Alam M."/>
        </authorList>
    </citation>
    <scope>NUCLEOTIDE SEQUENCE [LARGE SCALE GENOMIC DNA]</scope>
    <source>
        <strain evidence="1 2">Lewin</strain>
    </source>
</reference>
<dbReference type="STRING" id="984262.SGRA_0570"/>
<protein>
    <submittedName>
        <fullName evidence="1">Uncharacterized protein</fullName>
    </submittedName>
</protein>
<evidence type="ECO:0000313" key="2">
    <source>
        <dbReference type="Proteomes" id="UP000007519"/>
    </source>
</evidence>
<dbReference type="Proteomes" id="UP000007519">
    <property type="component" value="Chromosome"/>
</dbReference>
<evidence type="ECO:0000313" key="1">
    <source>
        <dbReference type="EMBL" id="AFC23309.1"/>
    </source>
</evidence>
<dbReference type="RefSeq" id="WP_014373553.1">
    <property type="nucleotide sequence ID" value="NC_016940.1"/>
</dbReference>
<dbReference type="KEGG" id="sgn:SGRA_0570"/>
<keyword evidence="2" id="KW-1185">Reference proteome</keyword>
<accession>H6KZ25</accession>
<dbReference type="OrthoDB" id="9836522at2"/>
<organism evidence="1 2">
    <name type="scientific">Saprospira grandis (strain Lewin)</name>
    <dbReference type="NCBI Taxonomy" id="984262"/>
    <lineage>
        <taxon>Bacteria</taxon>
        <taxon>Pseudomonadati</taxon>
        <taxon>Bacteroidota</taxon>
        <taxon>Saprospiria</taxon>
        <taxon>Saprospirales</taxon>
        <taxon>Saprospiraceae</taxon>
        <taxon>Saprospira</taxon>
    </lineage>
</organism>
<dbReference type="HOGENOM" id="CLU_2131779_0_0_10"/>
<gene>
    <name evidence="1" type="ordered locus">SGRA_0570</name>
</gene>
<sequence length="113" mass="12344">MLSTLVQLLFALSFLGPAQELPQPQEAAKKVCDCAESTELIAKEAAFRAAPQTAARGEYLTAFKSFHQCADFNGMQTSLRELPARERALFEGQLEEAIAASCPDLAQLLTKLR</sequence>
<proteinExistence type="predicted"/>